<sequence length="393" mass="44589">MEPQDTSHRNPLSSCSLNRAKNSLYFSYFIKSPKDNEWGTKLSNQSWTGMIGMVHRKEADIAIDSIAITEEREEAVDFTSPYVYDSVRFVTSAPKNKDRALAIIKPFSWQVWLGICLSVFVATSVVTFISIVMKTRNRPSQWANTLWYVTGCLISQGGRISLYNYCSVRVFLAIWWFIAVIFSASYSGTLMSHMTIFTKEQPIDTVYDLKTEILKGRYSCGVLKGAFLQQRLMDPNDPVYGVLGKSARIDSSNVVETDNVGLLRALKSNYAYISTLEWMQFLTVKIGEDRFHFAKDSLEGATLGIPLQKGCPYKGSFNKVIVRIVESGLIQKWTEDVKEDLRRNVTIHTLDDTVRALELDDLLGAFYCLLIGHLFSTALLVAELVHWKFISRK</sequence>
<evidence type="ECO:0000256" key="4">
    <source>
        <dbReference type="ARBA" id="ARBA00022475"/>
    </source>
</evidence>
<protein>
    <submittedName>
        <fullName evidence="16">Glutamate receptor ionotropic, delta-1-like</fullName>
    </submittedName>
</protein>
<evidence type="ECO:0000313" key="15">
    <source>
        <dbReference type="Proteomes" id="UP000694941"/>
    </source>
</evidence>
<keyword evidence="5 13" id="KW-0812">Transmembrane</keyword>
<dbReference type="RefSeq" id="XP_022243778.1">
    <property type="nucleotide sequence ID" value="XM_022388070.1"/>
</dbReference>
<evidence type="ECO:0000256" key="10">
    <source>
        <dbReference type="ARBA" id="ARBA00023180"/>
    </source>
</evidence>
<evidence type="ECO:0000256" key="8">
    <source>
        <dbReference type="ARBA" id="ARBA00023136"/>
    </source>
</evidence>
<evidence type="ECO:0000256" key="11">
    <source>
        <dbReference type="ARBA" id="ARBA00023286"/>
    </source>
</evidence>
<evidence type="ECO:0000256" key="3">
    <source>
        <dbReference type="ARBA" id="ARBA00022448"/>
    </source>
</evidence>
<dbReference type="Gene3D" id="3.40.190.10">
    <property type="entry name" value="Periplasmic binding protein-like II"/>
    <property type="match status" value="3"/>
</dbReference>
<name>A0ABM1SJH2_LIMPO</name>
<feature type="domain" description="Ionotropic glutamate receptor C-terminal" evidence="14">
    <location>
        <begin position="4"/>
        <end position="336"/>
    </location>
</feature>
<dbReference type="GeneID" id="111086194"/>
<keyword evidence="7" id="KW-0406">Ion transport</keyword>
<dbReference type="SUPFAM" id="SSF53850">
    <property type="entry name" value="Periplasmic binding protein-like II"/>
    <property type="match status" value="1"/>
</dbReference>
<evidence type="ECO:0000256" key="7">
    <source>
        <dbReference type="ARBA" id="ARBA00023065"/>
    </source>
</evidence>
<keyword evidence="10" id="KW-0325">Glycoprotein</keyword>
<proteinExistence type="inferred from homology"/>
<dbReference type="Pfam" id="PF00060">
    <property type="entry name" value="Lig_chan"/>
    <property type="match status" value="1"/>
</dbReference>
<keyword evidence="15" id="KW-1185">Reference proteome</keyword>
<feature type="transmembrane region" description="Helical" evidence="13">
    <location>
        <begin position="170"/>
        <end position="188"/>
    </location>
</feature>
<comment type="subcellular location">
    <subcellularLocation>
        <location evidence="1">Cell membrane</location>
        <topology evidence="1">Multi-pass membrane protein</topology>
    </subcellularLocation>
</comment>
<dbReference type="InterPro" id="IPR001320">
    <property type="entry name" value="Iontro_rcpt_C"/>
</dbReference>
<dbReference type="Proteomes" id="UP000694941">
    <property type="component" value="Unplaced"/>
</dbReference>
<dbReference type="InterPro" id="IPR019594">
    <property type="entry name" value="Glu/Gly-bd"/>
</dbReference>
<dbReference type="InterPro" id="IPR052192">
    <property type="entry name" value="Insect_Ionotropic_Sensory_Rcpt"/>
</dbReference>
<evidence type="ECO:0000256" key="6">
    <source>
        <dbReference type="ARBA" id="ARBA00022989"/>
    </source>
</evidence>
<keyword evidence="12" id="KW-0407">Ion channel</keyword>
<keyword evidence="8 13" id="KW-0472">Membrane</keyword>
<evidence type="ECO:0000313" key="16">
    <source>
        <dbReference type="RefSeq" id="XP_022243778.1"/>
    </source>
</evidence>
<keyword evidence="9" id="KW-0675">Receptor</keyword>
<reference evidence="16" key="1">
    <citation type="submission" date="2025-08" db="UniProtKB">
        <authorList>
            <consortium name="RefSeq"/>
        </authorList>
    </citation>
    <scope>IDENTIFICATION</scope>
    <source>
        <tissue evidence="16">Muscle</tissue>
    </source>
</reference>
<keyword evidence="11" id="KW-1071">Ligand-gated ion channel</keyword>
<accession>A0ABM1SJH2</accession>
<keyword evidence="6 13" id="KW-1133">Transmembrane helix</keyword>
<keyword evidence="4" id="KW-1003">Cell membrane</keyword>
<evidence type="ECO:0000256" key="12">
    <source>
        <dbReference type="ARBA" id="ARBA00023303"/>
    </source>
</evidence>
<evidence type="ECO:0000256" key="5">
    <source>
        <dbReference type="ARBA" id="ARBA00022692"/>
    </source>
</evidence>
<comment type="similarity">
    <text evidence="2">Belongs to the glutamate-gated ion channel (TC 1.A.10.1) family.</text>
</comment>
<keyword evidence="3" id="KW-0813">Transport</keyword>
<evidence type="ECO:0000256" key="13">
    <source>
        <dbReference type="SAM" id="Phobius"/>
    </source>
</evidence>
<dbReference type="PANTHER" id="PTHR42643:SF24">
    <property type="entry name" value="IONOTROPIC RECEPTOR 60A"/>
    <property type="match status" value="1"/>
</dbReference>
<feature type="transmembrane region" description="Helical" evidence="13">
    <location>
        <begin position="111"/>
        <end position="133"/>
    </location>
</feature>
<evidence type="ECO:0000256" key="1">
    <source>
        <dbReference type="ARBA" id="ARBA00004651"/>
    </source>
</evidence>
<evidence type="ECO:0000259" key="14">
    <source>
        <dbReference type="SMART" id="SM00079"/>
    </source>
</evidence>
<organism evidence="15 16">
    <name type="scientific">Limulus polyphemus</name>
    <name type="common">Atlantic horseshoe crab</name>
    <dbReference type="NCBI Taxonomy" id="6850"/>
    <lineage>
        <taxon>Eukaryota</taxon>
        <taxon>Metazoa</taxon>
        <taxon>Ecdysozoa</taxon>
        <taxon>Arthropoda</taxon>
        <taxon>Chelicerata</taxon>
        <taxon>Merostomata</taxon>
        <taxon>Xiphosura</taxon>
        <taxon>Limulidae</taxon>
        <taxon>Limulus</taxon>
    </lineage>
</organism>
<gene>
    <name evidence="16" type="primary">LOC111086194</name>
</gene>
<dbReference type="Pfam" id="PF10613">
    <property type="entry name" value="Lig_chan-Glu_bd"/>
    <property type="match status" value="1"/>
</dbReference>
<dbReference type="PANTHER" id="PTHR42643">
    <property type="entry name" value="IONOTROPIC RECEPTOR 20A-RELATED"/>
    <property type="match status" value="1"/>
</dbReference>
<feature type="transmembrane region" description="Helical" evidence="13">
    <location>
        <begin position="364"/>
        <end position="385"/>
    </location>
</feature>
<evidence type="ECO:0000256" key="2">
    <source>
        <dbReference type="ARBA" id="ARBA00008685"/>
    </source>
</evidence>
<dbReference type="SMART" id="SM00079">
    <property type="entry name" value="PBPe"/>
    <property type="match status" value="1"/>
</dbReference>
<evidence type="ECO:0000256" key="9">
    <source>
        <dbReference type="ARBA" id="ARBA00023170"/>
    </source>
</evidence>